<dbReference type="EMBL" id="CP131059">
    <property type="protein sequence ID" value="WNY23716.1"/>
    <property type="molecule type" value="Genomic_DNA"/>
</dbReference>
<protein>
    <submittedName>
        <fullName evidence="1">Uncharacterized protein</fullName>
    </submittedName>
</protein>
<dbReference type="REBASE" id="768956">
    <property type="entry name" value="M.MspHf6ORF10290P"/>
</dbReference>
<dbReference type="Proteomes" id="UP001302978">
    <property type="component" value="Chromosome"/>
</dbReference>
<reference evidence="1 2" key="1">
    <citation type="submission" date="2023-07" db="EMBL/GenBank/DDBJ databases">
        <title>Closed genoem sequence of Methanomicrococcus sp. Hf6.</title>
        <authorList>
            <person name="Poehlein A."/>
            <person name="Protasov E."/>
            <person name="Platt K."/>
            <person name="Reeh H."/>
            <person name="Daniel R."/>
            <person name="Brune A."/>
        </authorList>
    </citation>
    <scope>NUCLEOTIDE SEQUENCE [LARGE SCALE GENOMIC DNA]</scope>
    <source>
        <strain evidence="1 2">Hf6</strain>
    </source>
</reference>
<evidence type="ECO:0000313" key="2">
    <source>
        <dbReference type="Proteomes" id="UP001302978"/>
    </source>
</evidence>
<dbReference type="KEGG" id="mehf:MmiHf6_10300"/>
<proteinExistence type="predicted"/>
<dbReference type="AlphaFoldDB" id="A0AA96V981"/>
<evidence type="ECO:0000313" key="1">
    <source>
        <dbReference type="EMBL" id="WNY23716.1"/>
    </source>
</evidence>
<gene>
    <name evidence="1" type="ORF">MmiHf6_10300</name>
</gene>
<keyword evidence="2" id="KW-1185">Reference proteome</keyword>
<name>A0AA96V981_9EURY</name>
<accession>A0AA96V981</accession>
<organism evidence="1 2">
    <name type="scientific">Methanimicrococcus hongohii</name>
    <dbReference type="NCBI Taxonomy" id="3028295"/>
    <lineage>
        <taxon>Archaea</taxon>
        <taxon>Methanobacteriati</taxon>
        <taxon>Methanobacteriota</taxon>
        <taxon>Stenosarchaea group</taxon>
        <taxon>Methanomicrobia</taxon>
        <taxon>Methanosarcinales</taxon>
        <taxon>Methanosarcinaceae</taxon>
        <taxon>Methanimicrococcus</taxon>
    </lineage>
</organism>
<sequence>MAYQYLLNNKDKLDQRKSDSSVSWFEYGRTQALEYMNSEKLLLSTLVTNEVQVYHLSQECIPYSGIYIESISDYSLNDAEKILKTSDFEDYVSKIGINASGNSKRITSKDIANYYFEEIV</sequence>
<dbReference type="GeneID" id="85195578"/>
<dbReference type="RefSeq" id="WP_316556859.1">
    <property type="nucleotide sequence ID" value="NZ_CP131059.1"/>
</dbReference>